<dbReference type="InterPro" id="IPR017853">
    <property type="entry name" value="GH"/>
</dbReference>
<dbReference type="PANTHER" id="PTHR35273">
    <property type="entry name" value="ALPHA-1,4 POLYGALACTOSAMINIDASE, PUTATIVE (AFU_ORTHOLOGUE AFUA_3G07890)-RELATED"/>
    <property type="match status" value="1"/>
</dbReference>
<organism evidence="3 4">
    <name type="scientific">Winogradskya humida</name>
    <dbReference type="NCBI Taxonomy" id="113566"/>
    <lineage>
        <taxon>Bacteria</taxon>
        <taxon>Bacillati</taxon>
        <taxon>Actinomycetota</taxon>
        <taxon>Actinomycetes</taxon>
        <taxon>Micromonosporales</taxon>
        <taxon>Micromonosporaceae</taxon>
        <taxon>Winogradskya</taxon>
    </lineage>
</organism>
<feature type="chain" id="PRO_5046259091" description="Glycoside-hydrolase family GH114 TIM-barrel domain-containing protein" evidence="1">
    <location>
        <begin position="27"/>
        <end position="289"/>
    </location>
</feature>
<dbReference type="EMBL" id="BOMN01000111">
    <property type="protein sequence ID" value="GIE24528.1"/>
    <property type="molecule type" value="Genomic_DNA"/>
</dbReference>
<comment type="caution">
    <text evidence="3">The sequence shown here is derived from an EMBL/GenBank/DDBJ whole genome shotgun (WGS) entry which is preliminary data.</text>
</comment>
<feature type="domain" description="Glycoside-hydrolase family GH114 TIM-barrel" evidence="2">
    <location>
        <begin position="46"/>
        <end position="277"/>
    </location>
</feature>
<sequence>MATLLRHLISGVGAASVALAGSLALATPGEAAPTAASVVPPPANATFDYQIGEAYRLPTGVTVVSRDRTDAPAPGAYNICYVNAFQTQPEEKGAPLAEGTIGWWRKNQPGLLLKDARGREVVDEEWDEVLLDTSTAAKRSALAGIVGGWITGCATSGFKAIEPDNIDSYQRSKKLLSKTDAIAYLQLLVSRAHAAGLAIAQKNTTELGSAGKTAGLDFAIAEECGAEDECGYYTRVYGDRVIDIEYEDKDGGREGFATACAAIGARTSVVLRDEDVTAPGSRSYVYKAC</sequence>
<keyword evidence="1" id="KW-0732">Signal</keyword>
<proteinExistence type="predicted"/>
<dbReference type="SUPFAM" id="SSF51445">
    <property type="entry name" value="(Trans)glycosidases"/>
    <property type="match status" value="1"/>
</dbReference>
<evidence type="ECO:0000259" key="2">
    <source>
        <dbReference type="Pfam" id="PF03537"/>
    </source>
</evidence>
<dbReference type="InterPro" id="IPR004352">
    <property type="entry name" value="GH114_TIM-barrel"/>
</dbReference>
<reference evidence="3 4" key="1">
    <citation type="submission" date="2021-01" db="EMBL/GenBank/DDBJ databases">
        <title>Whole genome shotgun sequence of Actinoplanes humidus NBRC 14915.</title>
        <authorList>
            <person name="Komaki H."/>
            <person name="Tamura T."/>
        </authorList>
    </citation>
    <scope>NUCLEOTIDE SEQUENCE [LARGE SCALE GENOMIC DNA]</scope>
    <source>
        <strain evidence="3 4">NBRC 14915</strain>
    </source>
</reference>
<dbReference type="InterPro" id="IPR013785">
    <property type="entry name" value="Aldolase_TIM"/>
</dbReference>
<dbReference type="Gene3D" id="3.20.20.70">
    <property type="entry name" value="Aldolase class I"/>
    <property type="match status" value="1"/>
</dbReference>
<evidence type="ECO:0000256" key="1">
    <source>
        <dbReference type="SAM" id="SignalP"/>
    </source>
</evidence>
<dbReference type="Proteomes" id="UP000603200">
    <property type="component" value="Unassembled WGS sequence"/>
</dbReference>
<dbReference type="RefSeq" id="WP_203841538.1">
    <property type="nucleotide sequence ID" value="NZ_BAAATV010000019.1"/>
</dbReference>
<gene>
    <name evidence="3" type="ORF">Ahu01nite_076300</name>
</gene>
<accession>A0ABQ4A134</accession>
<dbReference type="Pfam" id="PF03537">
    <property type="entry name" value="Glyco_hydro_114"/>
    <property type="match status" value="1"/>
</dbReference>
<evidence type="ECO:0000313" key="4">
    <source>
        <dbReference type="Proteomes" id="UP000603200"/>
    </source>
</evidence>
<keyword evidence="4" id="KW-1185">Reference proteome</keyword>
<evidence type="ECO:0000313" key="3">
    <source>
        <dbReference type="EMBL" id="GIE24528.1"/>
    </source>
</evidence>
<protein>
    <recommendedName>
        <fullName evidence="2">Glycoside-hydrolase family GH114 TIM-barrel domain-containing protein</fullName>
    </recommendedName>
</protein>
<dbReference type="PANTHER" id="PTHR35273:SF2">
    <property type="entry name" value="ALPHA-GALACTOSIDASE"/>
    <property type="match status" value="1"/>
</dbReference>
<name>A0ABQ4A134_9ACTN</name>
<feature type="signal peptide" evidence="1">
    <location>
        <begin position="1"/>
        <end position="26"/>
    </location>
</feature>